<organism evidence="2 3">
    <name type="scientific">Pararge aegeria aegeria</name>
    <dbReference type="NCBI Taxonomy" id="348720"/>
    <lineage>
        <taxon>Eukaryota</taxon>
        <taxon>Metazoa</taxon>
        <taxon>Ecdysozoa</taxon>
        <taxon>Arthropoda</taxon>
        <taxon>Hexapoda</taxon>
        <taxon>Insecta</taxon>
        <taxon>Pterygota</taxon>
        <taxon>Neoptera</taxon>
        <taxon>Endopterygota</taxon>
        <taxon>Lepidoptera</taxon>
        <taxon>Glossata</taxon>
        <taxon>Ditrysia</taxon>
        <taxon>Papilionoidea</taxon>
        <taxon>Nymphalidae</taxon>
        <taxon>Satyrinae</taxon>
        <taxon>Satyrini</taxon>
        <taxon>Parargina</taxon>
        <taxon>Pararge</taxon>
    </lineage>
</organism>
<keyword evidence="3" id="KW-1185">Reference proteome</keyword>
<dbReference type="GO" id="GO:0004176">
    <property type="term" value="F:ATP-dependent peptidase activity"/>
    <property type="evidence" value="ECO:0007669"/>
    <property type="project" value="InterPro"/>
</dbReference>
<dbReference type="GO" id="GO:0007005">
    <property type="term" value="P:mitochondrion organization"/>
    <property type="evidence" value="ECO:0007669"/>
    <property type="project" value="TreeGrafter"/>
</dbReference>
<evidence type="ECO:0000313" key="3">
    <source>
        <dbReference type="Proteomes" id="UP000838756"/>
    </source>
</evidence>
<dbReference type="FunFam" id="1.10.8.60:FF:000043">
    <property type="entry name" value="Lon protease homolog, mitochondrial"/>
    <property type="match status" value="1"/>
</dbReference>
<dbReference type="PANTHER" id="PTHR43718:SF2">
    <property type="entry name" value="LON PROTEASE HOMOLOG, MITOCHONDRIAL"/>
    <property type="match status" value="1"/>
</dbReference>
<evidence type="ECO:0000259" key="1">
    <source>
        <dbReference type="Pfam" id="PF22667"/>
    </source>
</evidence>
<dbReference type="SUPFAM" id="SSF52540">
    <property type="entry name" value="P-loop containing nucleoside triphosphate hydrolases"/>
    <property type="match status" value="1"/>
</dbReference>
<dbReference type="Gene3D" id="1.10.8.60">
    <property type="match status" value="1"/>
</dbReference>
<dbReference type="OrthoDB" id="2411602at2759"/>
<dbReference type="EMBL" id="CAKXAJ010021939">
    <property type="protein sequence ID" value="CAH2226743.1"/>
    <property type="molecule type" value="Genomic_DNA"/>
</dbReference>
<accession>A0A8S4QXD6</accession>
<dbReference type="GO" id="GO:0005524">
    <property type="term" value="F:ATP binding"/>
    <property type="evidence" value="ECO:0007669"/>
    <property type="project" value="InterPro"/>
</dbReference>
<feature type="non-terminal residue" evidence="2">
    <location>
        <position position="1"/>
    </location>
</feature>
<sequence>YVAEEKLAIAQQYLVPTAQKNCGLSQEQMELTPESLHTLIKSYCRESGVRNLQKHIEKIARKVAYKIVKQEADKMVINDSNLSELVGKPTFKHDRMYDITPPGVVMGLAWTAMDQTDLRQRIIYARFAPKLEHPKMLTLQ</sequence>
<dbReference type="PANTHER" id="PTHR43718">
    <property type="entry name" value="LON PROTEASE"/>
    <property type="match status" value="1"/>
</dbReference>
<dbReference type="Proteomes" id="UP000838756">
    <property type="component" value="Unassembled WGS sequence"/>
</dbReference>
<dbReference type="InterPro" id="IPR054594">
    <property type="entry name" value="Lon_lid"/>
</dbReference>
<dbReference type="InterPro" id="IPR027065">
    <property type="entry name" value="Lon_Prtase"/>
</dbReference>
<reference evidence="2" key="1">
    <citation type="submission" date="2022-03" db="EMBL/GenBank/DDBJ databases">
        <authorList>
            <person name="Lindestad O."/>
        </authorList>
    </citation>
    <scope>NUCLEOTIDE SEQUENCE</scope>
</reference>
<dbReference type="GO" id="GO:0003697">
    <property type="term" value="F:single-stranded DNA binding"/>
    <property type="evidence" value="ECO:0007669"/>
    <property type="project" value="TreeGrafter"/>
</dbReference>
<name>A0A8S4QXD6_9NEOP</name>
<gene>
    <name evidence="2" type="primary">jg1530</name>
    <name evidence="2" type="ORF">PAEG_LOCUS7438</name>
</gene>
<dbReference type="AlphaFoldDB" id="A0A8S4QXD6"/>
<dbReference type="InterPro" id="IPR027417">
    <property type="entry name" value="P-loop_NTPase"/>
</dbReference>
<evidence type="ECO:0000313" key="2">
    <source>
        <dbReference type="EMBL" id="CAH2226743.1"/>
    </source>
</evidence>
<dbReference type="GO" id="GO:0004252">
    <property type="term" value="F:serine-type endopeptidase activity"/>
    <property type="evidence" value="ECO:0007669"/>
    <property type="project" value="InterPro"/>
</dbReference>
<protein>
    <submittedName>
        <fullName evidence="2">Jg1530 protein</fullName>
    </submittedName>
</protein>
<dbReference type="GO" id="GO:0006515">
    <property type="term" value="P:protein quality control for misfolded or incompletely synthesized proteins"/>
    <property type="evidence" value="ECO:0007669"/>
    <property type="project" value="TreeGrafter"/>
</dbReference>
<dbReference type="GO" id="GO:0051131">
    <property type="term" value="P:chaperone-mediated protein complex assembly"/>
    <property type="evidence" value="ECO:0007669"/>
    <property type="project" value="TreeGrafter"/>
</dbReference>
<dbReference type="GO" id="GO:0005759">
    <property type="term" value="C:mitochondrial matrix"/>
    <property type="evidence" value="ECO:0007669"/>
    <property type="project" value="TreeGrafter"/>
</dbReference>
<comment type="caution">
    <text evidence="2">The sequence shown here is derived from an EMBL/GenBank/DDBJ whole genome shotgun (WGS) entry which is preliminary data.</text>
</comment>
<proteinExistence type="predicted"/>
<feature type="domain" description="Lon protease AAA+ ATPase lid" evidence="1">
    <location>
        <begin position="20"/>
        <end position="74"/>
    </location>
</feature>
<dbReference type="Pfam" id="PF22667">
    <property type="entry name" value="Lon_lid"/>
    <property type="match status" value="1"/>
</dbReference>